<dbReference type="InParanoid" id="Q9RZN9"/>
<accession>Q9RZN9</accession>
<dbReference type="EMBL" id="AE001826">
    <property type="protein sequence ID" value="AAF12612.1"/>
    <property type="molecule type" value="Genomic_DNA"/>
</dbReference>
<protein>
    <submittedName>
        <fullName evidence="1">Uncharacterized protein</fullName>
    </submittedName>
</protein>
<geneLocation type="plasmid" evidence="2">
    <name>megaplasmid MP1</name>
</geneLocation>
<dbReference type="Proteomes" id="UP000002524">
    <property type="component" value="Plasmid MP1"/>
</dbReference>
<dbReference type="PIR" id="B75627">
    <property type="entry name" value="B75627"/>
</dbReference>
<sequence>MRRLCQFSLRREIPVQMAAPHMTMKGKMNCLTSKLFAKAINSRPTKISRTTPVMIIATCAFRVGAIT</sequence>
<dbReference type="KEGG" id="dra:DR_B0084"/>
<evidence type="ECO:0000313" key="1">
    <source>
        <dbReference type="EMBL" id="AAF12612.1"/>
    </source>
</evidence>
<name>Q9RZN9_DEIRA</name>
<reference evidence="1 2" key="1">
    <citation type="journal article" date="1999" name="Science">
        <title>Genome sequence of the radioresistant bacterium Deinococcus radiodurans R1.</title>
        <authorList>
            <person name="White O."/>
            <person name="Eisen J.A."/>
            <person name="Heidelberg J.F."/>
            <person name="Hickey E.K."/>
            <person name="Peterson J.D."/>
            <person name="Dodson R.J."/>
            <person name="Haft D.H."/>
            <person name="Gwinn M.L."/>
            <person name="Nelson W.C."/>
            <person name="Richardson D.L."/>
            <person name="Moffat K.S."/>
            <person name="Qin H."/>
            <person name="Jiang L."/>
            <person name="Pamphile W."/>
            <person name="Crosby M."/>
            <person name="Shen M."/>
            <person name="Vamathevan J.J."/>
            <person name="Lam P."/>
            <person name="McDonald L."/>
            <person name="Utterback T."/>
            <person name="Zalewski C."/>
            <person name="Makarova K.S."/>
            <person name="Aravind L."/>
            <person name="Daly M.J."/>
            <person name="Minton K.W."/>
            <person name="Fleischmann R.D."/>
            <person name="Ketchum K.A."/>
            <person name="Nelson K.E."/>
            <person name="Salzberg S."/>
            <person name="Smith H.O."/>
            <person name="Venter J.C."/>
            <person name="Fraser C.M."/>
        </authorList>
    </citation>
    <scope>NUCLEOTIDE SEQUENCE [LARGE SCALE GENOMIC DNA]</scope>
    <source>
        <strain evidence="2">ATCC 13939 / DSM 20539 / JCM 16871 / LMG 4051 / NBRC 15346 / NCIMB 9279 / R1 / VKM B-1422</strain>
    </source>
</reference>
<proteinExistence type="predicted"/>
<gene>
    <name evidence="1" type="ordered locus">DR_B0084</name>
</gene>
<keyword evidence="1" id="KW-0614">Plasmid</keyword>
<dbReference type="HOGENOM" id="CLU_2805350_0_0_0"/>
<organism evidence="1 2">
    <name type="scientific">Deinococcus radiodurans (strain ATCC 13939 / DSM 20539 / JCM 16871 / CCUG 27074 / LMG 4051 / NBRC 15346 / NCIMB 9279 / VKM B-1422 / R1)</name>
    <dbReference type="NCBI Taxonomy" id="243230"/>
    <lineage>
        <taxon>Bacteria</taxon>
        <taxon>Thermotogati</taxon>
        <taxon>Deinococcota</taxon>
        <taxon>Deinococci</taxon>
        <taxon>Deinococcales</taxon>
        <taxon>Deinococcaceae</taxon>
        <taxon>Deinococcus</taxon>
    </lineage>
</organism>
<dbReference type="EnsemblBacteria" id="AAF12612">
    <property type="protein sequence ID" value="AAF12612"/>
    <property type="gene ID" value="DR_B0084"/>
</dbReference>
<evidence type="ECO:0000313" key="2">
    <source>
        <dbReference type="Proteomes" id="UP000002524"/>
    </source>
</evidence>
<dbReference type="AlphaFoldDB" id="Q9RZN9"/>
<keyword evidence="2" id="KW-1185">Reference proteome</keyword>